<dbReference type="PANTHER" id="PTHR15549">
    <property type="entry name" value="PAIRED IMMUNOGLOBULIN-LIKE TYPE 2 RECEPTOR"/>
    <property type="match status" value="1"/>
</dbReference>
<feature type="region of interest" description="Disordered" evidence="5">
    <location>
        <begin position="212"/>
        <end position="288"/>
    </location>
</feature>
<keyword evidence="8" id="KW-1185">Reference proteome</keyword>
<protein>
    <recommendedName>
        <fullName evidence="9">Mid2 domain-containing protein</fullName>
    </recommendedName>
</protein>
<dbReference type="AlphaFoldDB" id="A0A364KS74"/>
<proteinExistence type="predicted"/>
<evidence type="ECO:0000256" key="1">
    <source>
        <dbReference type="ARBA" id="ARBA00004167"/>
    </source>
</evidence>
<dbReference type="RefSeq" id="XP_040730916.1">
    <property type="nucleotide sequence ID" value="XM_040874555.1"/>
</dbReference>
<dbReference type="Proteomes" id="UP000249363">
    <property type="component" value="Unassembled WGS sequence"/>
</dbReference>
<keyword evidence="2 6" id="KW-0812">Transmembrane</keyword>
<dbReference type="GeneID" id="63791628"/>
<evidence type="ECO:0000256" key="2">
    <source>
        <dbReference type="ARBA" id="ARBA00022692"/>
    </source>
</evidence>
<keyword evidence="4 6" id="KW-0472">Membrane</keyword>
<gene>
    <name evidence="7" type="ORF">BHQ10_002411</name>
</gene>
<feature type="compositionally biased region" description="Polar residues" evidence="5">
    <location>
        <begin position="231"/>
        <end position="247"/>
    </location>
</feature>
<evidence type="ECO:0000256" key="3">
    <source>
        <dbReference type="ARBA" id="ARBA00022989"/>
    </source>
</evidence>
<evidence type="ECO:0000256" key="5">
    <source>
        <dbReference type="SAM" id="MobiDB-lite"/>
    </source>
</evidence>
<comment type="caution">
    <text evidence="7">The sequence shown here is derived from an EMBL/GenBank/DDBJ whole genome shotgun (WGS) entry which is preliminary data.</text>
</comment>
<keyword evidence="3 6" id="KW-1133">Transmembrane helix</keyword>
<name>A0A364KS74_TALAM</name>
<evidence type="ECO:0000313" key="7">
    <source>
        <dbReference type="EMBL" id="RAO66399.1"/>
    </source>
</evidence>
<evidence type="ECO:0008006" key="9">
    <source>
        <dbReference type="Google" id="ProtNLM"/>
    </source>
</evidence>
<dbReference type="STRING" id="1196081.A0A364KS74"/>
<dbReference type="GO" id="GO:0071944">
    <property type="term" value="C:cell periphery"/>
    <property type="evidence" value="ECO:0007669"/>
    <property type="project" value="UniProtKB-ARBA"/>
</dbReference>
<reference evidence="7 8" key="1">
    <citation type="journal article" date="2017" name="Biotechnol. Biofuels">
        <title>Differential beta-glucosidase expression as a function of carbon source availability in Talaromyces amestolkiae: a genomic and proteomic approach.</title>
        <authorList>
            <person name="de Eugenio L.I."/>
            <person name="Mendez-Liter J.A."/>
            <person name="Nieto-Dominguez M."/>
            <person name="Alonso L."/>
            <person name="Gil-Munoz J."/>
            <person name="Barriuso J."/>
            <person name="Prieto A."/>
            <person name="Martinez M.J."/>
        </authorList>
    </citation>
    <scope>NUCLEOTIDE SEQUENCE [LARGE SCALE GENOMIC DNA]</scope>
    <source>
        <strain evidence="7 8">CIB</strain>
    </source>
</reference>
<dbReference type="GO" id="GO:0016020">
    <property type="term" value="C:membrane"/>
    <property type="evidence" value="ECO:0007669"/>
    <property type="project" value="UniProtKB-SubCell"/>
</dbReference>
<evidence type="ECO:0000313" key="8">
    <source>
        <dbReference type="Proteomes" id="UP000249363"/>
    </source>
</evidence>
<evidence type="ECO:0000256" key="6">
    <source>
        <dbReference type="SAM" id="Phobius"/>
    </source>
</evidence>
<accession>A0A364KS74</accession>
<comment type="subcellular location">
    <subcellularLocation>
        <location evidence="1">Membrane</location>
        <topology evidence="1">Single-pass membrane protein</topology>
    </subcellularLocation>
</comment>
<dbReference type="OrthoDB" id="4226424at2759"/>
<feature type="transmembrane region" description="Helical" evidence="6">
    <location>
        <begin position="180"/>
        <end position="203"/>
    </location>
</feature>
<dbReference type="InterPro" id="IPR051694">
    <property type="entry name" value="Immunoregulatory_rcpt-like"/>
</dbReference>
<organism evidence="7 8">
    <name type="scientific">Talaromyces amestolkiae</name>
    <dbReference type="NCBI Taxonomy" id="1196081"/>
    <lineage>
        <taxon>Eukaryota</taxon>
        <taxon>Fungi</taxon>
        <taxon>Dikarya</taxon>
        <taxon>Ascomycota</taxon>
        <taxon>Pezizomycotina</taxon>
        <taxon>Eurotiomycetes</taxon>
        <taxon>Eurotiomycetidae</taxon>
        <taxon>Eurotiales</taxon>
        <taxon>Trichocomaceae</taxon>
        <taxon>Talaromyces</taxon>
        <taxon>Talaromyces sect. Talaromyces</taxon>
    </lineage>
</organism>
<sequence>MSQTFTNCDSGTWYAFNKTNLNIGDTVQVQFGAFDNTTNLNIYLTRPGGSLVQSLVLNAGFSRNSNTYRLYNSSSTCELDQLNLTIPSDAGVSTNDVQTFQFGVFNSSVPLGQDGVPLSGFLAWSPDFNVWNNVTTTTSAAPTTSATTATTTTAGAAVSATTTPASNNNSSSGLSSGAKAGIGIGVALGGVLLAVLVVGAWLWNRRKQRAAAAAGQPDEPMESFTKPPAPGSNTTVGQEYSANNQHQGLHELPPAANQQTDVKGNYQSIPQQSAVHEMPSSHQAYEMA</sequence>
<dbReference type="EMBL" id="MIKG01000003">
    <property type="protein sequence ID" value="RAO66399.1"/>
    <property type="molecule type" value="Genomic_DNA"/>
</dbReference>
<feature type="compositionally biased region" description="Polar residues" evidence="5">
    <location>
        <begin position="256"/>
        <end position="274"/>
    </location>
</feature>
<evidence type="ECO:0000256" key="4">
    <source>
        <dbReference type="ARBA" id="ARBA00023136"/>
    </source>
</evidence>